<accession>A0A1W1ZW43</accession>
<organism evidence="1 2">
    <name type="scientific">Pedobacter africanus</name>
    <dbReference type="NCBI Taxonomy" id="151894"/>
    <lineage>
        <taxon>Bacteria</taxon>
        <taxon>Pseudomonadati</taxon>
        <taxon>Bacteroidota</taxon>
        <taxon>Sphingobacteriia</taxon>
        <taxon>Sphingobacteriales</taxon>
        <taxon>Sphingobacteriaceae</taxon>
        <taxon>Pedobacter</taxon>
    </lineage>
</organism>
<proteinExistence type="predicted"/>
<dbReference type="Proteomes" id="UP000192756">
    <property type="component" value="Unassembled WGS sequence"/>
</dbReference>
<dbReference type="AlphaFoldDB" id="A0A1W1ZW43"/>
<protein>
    <submittedName>
        <fullName evidence="1">Uncharacterized protein</fullName>
    </submittedName>
</protein>
<evidence type="ECO:0000313" key="2">
    <source>
        <dbReference type="Proteomes" id="UP000192756"/>
    </source>
</evidence>
<name>A0A1W1ZW43_9SPHI</name>
<dbReference type="RefSeq" id="WP_084237287.1">
    <property type="nucleotide sequence ID" value="NZ_FWXT01000001.1"/>
</dbReference>
<evidence type="ECO:0000313" key="1">
    <source>
        <dbReference type="EMBL" id="SMC52341.1"/>
    </source>
</evidence>
<dbReference type="EMBL" id="FWXT01000001">
    <property type="protein sequence ID" value="SMC52341.1"/>
    <property type="molecule type" value="Genomic_DNA"/>
</dbReference>
<reference evidence="2" key="1">
    <citation type="submission" date="2017-04" db="EMBL/GenBank/DDBJ databases">
        <authorList>
            <person name="Varghese N."/>
            <person name="Submissions S."/>
        </authorList>
    </citation>
    <scope>NUCLEOTIDE SEQUENCE [LARGE SCALE GENOMIC DNA]</scope>
    <source>
        <strain evidence="2">DSM 12126</strain>
    </source>
</reference>
<keyword evidence="2" id="KW-1185">Reference proteome</keyword>
<gene>
    <name evidence="1" type="ORF">SAMN04488524_1006</name>
</gene>
<sequence>MTKQKSNSAQLIGRKLSREELSKISGGNDQTCGWFNDIFLLQPVGEQGKCCRDLTCIPEGNPEQEVCA</sequence>